<gene>
    <name evidence="2" type="ORF">QE152_g36793</name>
</gene>
<organism evidence="2 3">
    <name type="scientific">Popillia japonica</name>
    <name type="common">Japanese beetle</name>
    <dbReference type="NCBI Taxonomy" id="7064"/>
    <lineage>
        <taxon>Eukaryota</taxon>
        <taxon>Metazoa</taxon>
        <taxon>Ecdysozoa</taxon>
        <taxon>Arthropoda</taxon>
        <taxon>Hexapoda</taxon>
        <taxon>Insecta</taxon>
        <taxon>Pterygota</taxon>
        <taxon>Neoptera</taxon>
        <taxon>Endopterygota</taxon>
        <taxon>Coleoptera</taxon>
        <taxon>Polyphaga</taxon>
        <taxon>Scarabaeiformia</taxon>
        <taxon>Scarabaeidae</taxon>
        <taxon>Rutelinae</taxon>
        <taxon>Popillia</taxon>
    </lineage>
</organism>
<reference evidence="2 3" key="1">
    <citation type="journal article" date="2024" name="BMC Genomics">
        <title>De novo assembly and annotation of Popillia japonica's genome with initial clues to its potential as an invasive pest.</title>
        <authorList>
            <person name="Cucini C."/>
            <person name="Boschi S."/>
            <person name="Funari R."/>
            <person name="Cardaioli E."/>
            <person name="Iannotti N."/>
            <person name="Marturano G."/>
            <person name="Paoli F."/>
            <person name="Bruttini M."/>
            <person name="Carapelli A."/>
            <person name="Frati F."/>
            <person name="Nardi F."/>
        </authorList>
    </citation>
    <scope>NUCLEOTIDE SEQUENCE [LARGE SCALE GENOMIC DNA]</scope>
    <source>
        <strain evidence="2">DMR45628</strain>
    </source>
</reference>
<comment type="caution">
    <text evidence="2">The sequence shown here is derived from an EMBL/GenBank/DDBJ whole genome shotgun (WGS) entry which is preliminary data.</text>
</comment>
<keyword evidence="3" id="KW-1185">Reference proteome</keyword>
<sequence>MNGSYLFLKEEHVIKIDDARSREFSTSIGTPQGSVLGPLNLLLFINDLPSHIPSVLFLADLLFSVHNLKMEKKQEGQLLKWYEKVVLDTEPLDSDDDLSDTVSEHSLHNTDTEQSDDGDEVLAAQPITAVTQP</sequence>
<proteinExistence type="predicted"/>
<name>A0AAW1IBT0_POPJA</name>
<dbReference type="EMBL" id="JASPKY010000670">
    <property type="protein sequence ID" value="KAK9686981.1"/>
    <property type="molecule type" value="Genomic_DNA"/>
</dbReference>
<accession>A0AAW1IBT0</accession>
<evidence type="ECO:0000313" key="2">
    <source>
        <dbReference type="EMBL" id="KAK9686981.1"/>
    </source>
</evidence>
<protein>
    <recommendedName>
        <fullName evidence="4">Reverse transcriptase domain-containing protein</fullName>
    </recommendedName>
</protein>
<evidence type="ECO:0008006" key="4">
    <source>
        <dbReference type="Google" id="ProtNLM"/>
    </source>
</evidence>
<feature type="region of interest" description="Disordered" evidence="1">
    <location>
        <begin position="92"/>
        <end position="133"/>
    </location>
</feature>
<evidence type="ECO:0000313" key="3">
    <source>
        <dbReference type="Proteomes" id="UP001458880"/>
    </source>
</evidence>
<dbReference type="AlphaFoldDB" id="A0AAW1IBT0"/>
<dbReference type="Proteomes" id="UP001458880">
    <property type="component" value="Unassembled WGS sequence"/>
</dbReference>
<feature type="compositionally biased region" description="Basic and acidic residues" evidence="1">
    <location>
        <begin position="102"/>
        <end position="111"/>
    </location>
</feature>
<evidence type="ECO:0000256" key="1">
    <source>
        <dbReference type="SAM" id="MobiDB-lite"/>
    </source>
</evidence>